<comment type="caution">
    <text evidence="1">The sequence shown here is derived from an EMBL/GenBank/DDBJ whole genome shotgun (WGS) entry which is preliminary data.</text>
</comment>
<gene>
    <name evidence="1" type="ORF">MGAL_10B049448</name>
</gene>
<evidence type="ECO:0000313" key="2">
    <source>
        <dbReference type="Proteomes" id="UP000596742"/>
    </source>
</evidence>
<dbReference type="OrthoDB" id="10547958at2759"/>
<protein>
    <submittedName>
        <fullName evidence="1">Uncharacterized protein</fullName>
    </submittedName>
</protein>
<proteinExistence type="predicted"/>
<dbReference type="Proteomes" id="UP000596742">
    <property type="component" value="Unassembled WGS sequence"/>
</dbReference>
<accession>A0A8B6FCC8</accession>
<name>A0A8B6FCC8_MYTGA</name>
<reference evidence="1" key="1">
    <citation type="submission" date="2018-11" db="EMBL/GenBank/DDBJ databases">
        <authorList>
            <person name="Alioto T."/>
            <person name="Alioto T."/>
        </authorList>
    </citation>
    <scope>NUCLEOTIDE SEQUENCE</scope>
</reference>
<organism evidence="1 2">
    <name type="scientific">Mytilus galloprovincialis</name>
    <name type="common">Mediterranean mussel</name>
    <dbReference type="NCBI Taxonomy" id="29158"/>
    <lineage>
        <taxon>Eukaryota</taxon>
        <taxon>Metazoa</taxon>
        <taxon>Spiralia</taxon>
        <taxon>Lophotrochozoa</taxon>
        <taxon>Mollusca</taxon>
        <taxon>Bivalvia</taxon>
        <taxon>Autobranchia</taxon>
        <taxon>Pteriomorphia</taxon>
        <taxon>Mytilida</taxon>
        <taxon>Mytiloidea</taxon>
        <taxon>Mytilidae</taxon>
        <taxon>Mytilinae</taxon>
        <taxon>Mytilus</taxon>
    </lineage>
</organism>
<dbReference type="AlphaFoldDB" id="A0A8B6FCC8"/>
<sequence length="118" mass="13471">MALRGLKFISESQLTIGLFKSVTTVQILQTYRMATKVKKTQPKWTPPKGTEVPQLKLYNSLTRQKVGHCLTLTVPGFVKDLPIQRQKARSLFWSILKFKSTGQRSIYCIGAPHEPTYF</sequence>
<evidence type="ECO:0000313" key="1">
    <source>
        <dbReference type="EMBL" id="VDI47042.1"/>
    </source>
</evidence>
<keyword evidence="2" id="KW-1185">Reference proteome</keyword>
<dbReference type="EMBL" id="UYJE01006570">
    <property type="protein sequence ID" value="VDI47042.1"/>
    <property type="molecule type" value="Genomic_DNA"/>
</dbReference>